<comment type="similarity">
    <text evidence="2">Belongs to the membrane fusion protein (MFP) (TC 8.A.1) family.</text>
</comment>
<name>A0A1W1ZEA6_9FIRM</name>
<keyword evidence="6" id="KW-0812">Transmembrane</keyword>
<dbReference type="STRING" id="112901.SAMN04488500_103212"/>
<keyword evidence="8" id="KW-0472">Membrane</keyword>
<dbReference type="InterPro" id="IPR058982">
    <property type="entry name" value="Beta-barrel_AprE"/>
</dbReference>
<dbReference type="NCBIfam" id="TIGR01843">
    <property type="entry name" value="type_I_hlyD"/>
    <property type="match status" value="1"/>
</dbReference>
<evidence type="ECO:0000256" key="3">
    <source>
        <dbReference type="ARBA" id="ARBA00022448"/>
    </source>
</evidence>
<evidence type="ECO:0000256" key="4">
    <source>
        <dbReference type="ARBA" id="ARBA00022475"/>
    </source>
</evidence>
<comment type="subcellular location">
    <subcellularLocation>
        <location evidence="1">Cell inner membrane</location>
        <topology evidence="1">Single-pass membrane protein</topology>
    </subcellularLocation>
</comment>
<evidence type="ECO:0000259" key="11">
    <source>
        <dbReference type="Pfam" id="PF25994"/>
    </source>
</evidence>
<dbReference type="EMBL" id="FWXI01000003">
    <property type="protein sequence ID" value="SMC46491.1"/>
    <property type="molecule type" value="Genomic_DNA"/>
</dbReference>
<sequence length="465" mass="52152">MRLKMVDSLEAMLNKVKSLKPTATATNALNKSELEFLPAALEIVETPPSPVGRATAWVLITLFVLALTWACIGQVDEVAVAPGKVIPSGYTKTIQAEDKGVVKNILVKDGSKVQPGDVLIELDTTITASDLARLLKEQGYYQLEIKRLIAEQTGQPFVPDPNPNVNSQDLLNQLLLYRVDIDEYQSKVATAQQAVIQVRSALNIAQSTKRKLEMQLEISVDKEAKMRQLVEQGAVSQFQYQDYRERMLTLQQDYESQTTELEKAQSALLQSIESLNNVMSQHDRDIMSKLVENRRQLQTVEEELKKAKEKHRLSTITSPIAGTVQQLAIHTVGGVVTPAQALMLVVPEGAKMEIETWIANKDIGFLYEGQNAEVKVETFNFQKYGTLNAKLVDLSSDAVDDKDKGLVYRAVVQTELDYFALANDRKVYLTPGMAVTAEIKTRQKRIVEYFMDPFIKYRSEGLRER</sequence>
<dbReference type="Gene3D" id="2.40.50.100">
    <property type="match status" value="1"/>
</dbReference>
<feature type="domain" description="AprE-like beta-barrel" evidence="12">
    <location>
        <begin position="353"/>
        <end position="442"/>
    </location>
</feature>
<dbReference type="SUPFAM" id="SSF51230">
    <property type="entry name" value="Single hybrid motif"/>
    <property type="match status" value="1"/>
</dbReference>
<evidence type="ECO:0000256" key="9">
    <source>
        <dbReference type="SAM" id="Coils"/>
    </source>
</evidence>
<evidence type="ECO:0000256" key="8">
    <source>
        <dbReference type="ARBA" id="ARBA00023136"/>
    </source>
</evidence>
<accession>A0A1W1ZEA6</accession>
<dbReference type="Gene3D" id="2.40.30.170">
    <property type="match status" value="1"/>
</dbReference>
<evidence type="ECO:0000256" key="2">
    <source>
        <dbReference type="ARBA" id="ARBA00009477"/>
    </source>
</evidence>
<evidence type="ECO:0000256" key="7">
    <source>
        <dbReference type="ARBA" id="ARBA00022989"/>
    </source>
</evidence>
<evidence type="ECO:0000256" key="1">
    <source>
        <dbReference type="ARBA" id="ARBA00004377"/>
    </source>
</evidence>
<dbReference type="RefSeq" id="WP_245823798.1">
    <property type="nucleotide sequence ID" value="NZ_CP155572.1"/>
</dbReference>
<feature type="coiled-coil region" evidence="9">
    <location>
        <begin position="240"/>
        <end position="310"/>
    </location>
</feature>
<dbReference type="Pfam" id="PF26002">
    <property type="entry name" value="Beta-barrel_AprE"/>
    <property type="match status" value="1"/>
</dbReference>
<feature type="domain" description="AprE-like long alpha-helical hairpin" evidence="11">
    <location>
        <begin position="129"/>
        <end position="309"/>
    </location>
</feature>
<dbReference type="GO" id="GO:0015031">
    <property type="term" value="P:protein transport"/>
    <property type="evidence" value="ECO:0007669"/>
    <property type="project" value="InterPro"/>
</dbReference>
<dbReference type="InterPro" id="IPR011053">
    <property type="entry name" value="Single_hybrid_motif"/>
</dbReference>
<dbReference type="PRINTS" id="PR01490">
    <property type="entry name" value="RTXTOXIND"/>
</dbReference>
<dbReference type="InterPro" id="IPR050739">
    <property type="entry name" value="MFP"/>
</dbReference>
<proteinExistence type="inferred from homology"/>
<reference evidence="13 14" key="1">
    <citation type="submission" date="2017-04" db="EMBL/GenBank/DDBJ databases">
        <authorList>
            <person name="Afonso C.L."/>
            <person name="Miller P.J."/>
            <person name="Scott M.A."/>
            <person name="Spackman E."/>
            <person name="Goraichik I."/>
            <person name="Dimitrov K.M."/>
            <person name="Suarez D.L."/>
            <person name="Swayne D.E."/>
        </authorList>
    </citation>
    <scope>NUCLEOTIDE SEQUENCE [LARGE SCALE GENOMIC DNA]</scope>
    <source>
        <strain evidence="13 14">DSM 5090</strain>
    </source>
</reference>
<dbReference type="InterPro" id="IPR010129">
    <property type="entry name" value="T1SS_HlyD"/>
</dbReference>
<keyword evidence="5" id="KW-0997">Cell inner membrane</keyword>
<evidence type="ECO:0000313" key="13">
    <source>
        <dbReference type="EMBL" id="SMC46491.1"/>
    </source>
</evidence>
<dbReference type="Pfam" id="PF25994">
    <property type="entry name" value="HH_AprE"/>
    <property type="match status" value="1"/>
</dbReference>
<protein>
    <submittedName>
        <fullName evidence="13">Hemolysin D</fullName>
    </submittedName>
</protein>
<dbReference type="GO" id="GO:0005886">
    <property type="term" value="C:plasma membrane"/>
    <property type="evidence" value="ECO:0007669"/>
    <property type="project" value="UniProtKB-SubCell"/>
</dbReference>
<evidence type="ECO:0000256" key="5">
    <source>
        <dbReference type="ARBA" id="ARBA00022519"/>
    </source>
</evidence>
<feature type="domain" description="Lipoyl-binding" evidence="10">
    <location>
        <begin position="93"/>
        <end position="122"/>
    </location>
</feature>
<dbReference type="PANTHER" id="PTHR30386:SF27">
    <property type="entry name" value="MEMBRANE FUSION PROTEIN (MFP) FAMILY PROTEIN"/>
    <property type="match status" value="1"/>
</dbReference>
<dbReference type="Proteomes" id="UP000192738">
    <property type="component" value="Unassembled WGS sequence"/>
</dbReference>
<keyword evidence="4" id="KW-1003">Cell membrane</keyword>
<dbReference type="PANTHER" id="PTHR30386">
    <property type="entry name" value="MEMBRANE FUSION SUBUNIT OF EMRAB-TOLC MULTIDRUG EFFLUX PUMP"/>
    <property type="match status" value="1"/>
</dbReference>
<dbReference type="Pfam" id="PF00364">
    <property type="entry name" value="Biotin_lipoyl"/>
    <property type="match status" value="1"/>
</dbReference>
<dbReference type="AlphaFoldDB" id="A0A1W1ZEA6"/>
<dbReference type="InterPro" id="IPR000089">
    <property type="entry name" value="Biotin_lipoyl"/>
</dbReference>
<evidence type="ECO:0000259" key="10">
    <source>
        <dbReference type="Pfam" id="PF00364"/>
    </source>
</evidence>
<dbReference type="InterPro" id="IPR058781">
    <property type="entry name" value="HH_AprE-like"/>
</dbReference>
<evidence type="ECO:0000256" key="6">
    <source>
        <dbReference type="ARBA" id="ARBA00022692"/>
    </source>
</evidence>
<evidence type="ECO:0000259" key="12">
    <source>
        <dbReference type="Pfam" id="PF26002"/>
    </source>
</evidence>
<evidence type="ECO:0000313" key="14">
    <source>
        <dbReference type="Proteomes" id="UP000192738"/>
    </source>
</evidence>
<keyword evidence="7" id="KW-1133">Transmembrane helix</keyword>
<keyword evidence="3" id="KW-0813">Transport</keyword>
<keyword evidence="9" id="KW-0175">Coiled coil</keyword>
<organism evidence="13 14">
    <name type="scientific">Sporomusa malonica</name>
    <dbReference type="NCBI Taxonomy" id="112901"/>
    <lineage>
        <taxon>Bacteria</taxon>
        <taxon>Bacillati</taxon>
        <taxon>Bacillota</taxon>
        <taxon>Negativicutes</taxon>
        <taxon>Selenomonadales</taxon>
        <taxon>Sporomusaceae</taxon>
        <taxon>Sporomusa</taxon>
    </lineage>
</organism>
<gene>
    <name evidence="13" type="ORF">SAMN04488500_103212</name>
</gene>
<keyword evidence="14" id="KW-1185">Reference proteome</keyword>